<dbReference type="SUPFAM" id="SSF103481">
    <property type="entry name" value="Multidrug resistance efflux transporter EmrE"/>
    <property type="match status" value="2"/>
</dbReference>
<evidence type="ECO:0000313" key="4">
    <source>
        <dbReference type="Proteomes" id="UP000243887"/>
    </source>
</evidence>
<feature type="transmembrane region" description="Helical" evidence="1">
    <location>
        <begin position="176"/>
        <end position="195"/>
    </location>
</feature>
<feature type="domain" description="EamA" evidence="2">
    <location>
        <begin position="147"/>
        <end position="279"/>
    </location>
</feature>
<keyword evidence="1" id="KW-0472">Membrane</keyword>
<accession>A0A1I3SDJ2</accession>
<dbReference type="EMBL" id="FORU01000010">
    <property type="protein sequence ID" value="SFJ56795.1"/>
    <property type="molecule type" value="Genomic_DNA"/>
</dbReference>
<keyword evidence="4" id="KW-1185">Reference proteome</keyword>
<gene>
    <name evidence="3" type="ORF">SAMN04487893_11044</name>
</gene>
<dbReference type="PANTHER" id="PTHR22911">
    <property type="entry name" value="ACYL-MALONYL CONDENSING ENZYME-RELATED"/>
    <property type="match status" value="1"/>
</dbReference>
<feature type="domain" description="EamA" evidence="2">
    <location>
        <begin position="6"/>
        <end position="133"/>
    </location>
</feature>
<reference evidence="4" key="1">
    <citation type="submission" date="2016-10" db="EMBL/GenBank/DDBJ databases">
        <authorList>
            <person name="Varghese N."/>
            <person name="Submissions S."/>
        </authorList>
    </citation>
    <scope>NUCLEOTIDE SEQUENCE [LARGE SCALE GENOMIC DNA]</scope>
    <source>
        <strain evidence="4">DSM 26542</strain>
    </source>
</reference>
<dbReference type="InterPro" id="IPR000620">
    <property type="entry name" value="EamA_dom"/>
</dbReference>
<feature type="transmembrane region" description="Helical" evidence="1">
    <location>
        <begin position="62"/>
        <end position="82"/>
    </location>
</feature>
<name>A0A1I3SDJ2_9FLAO</name>
<dbReference type="Proteomes" id="UP000243887">
    <property type="component" value="Unassembled WGS sequence"/>
</dbReference>
<protein>
    <submittedName>
        <fullName evidence="3">Uncharacterized membrane protein</fullName>
    </submittedName>
</protein>
<evidence type="ECO:0000313" key="3">
    <source>
        <dbReference type="EMBL" id="SFJ56795.1"/>
    </source>
</evidence>
<keyword evidence="1" id="KW-1133">Transmembrane helix</keyword>
<feature type="transmembrane region" description="Helical" evidence="1">
    <location>
        <begin position="207"/>
        <end position="225"/>
    </location>
</feature>
<dbReference type="AlphaFoldDB" id="A0A1I3SDJ2"/>
<keyword evidence="1" id="KW-0812">Transmembrane</keyword>
<dbReference type="STRING" id="1150112.SAMN04487893_11044"/>
<organism evidence="3 4">
    <name type="scientific">Myroides guanonis</name>
    <dbReference type="NCBI Taxonomy" id="1150112"/>
    <lineage>
        <taxon>Bacteria</taxon>
        <taxon>Pseudomonadati</taxon>
        <taxon>Bacteroidota</taxon>
        <taxon>Flavobacteriia</taxon>
        <taxon>Flavobacteriales</taxon>
        <taxon>Flavobacteriaceae</taxon>
        <taxon>Myroides</taxon>
    </lineage>
</organism>
<proteinExistence type="predicted"/>
<evidence type="ECO:0000256" key="1">
    <source>
        <dbReference type="SAM" id="Phobius"/>
    </source>
</evidence>
<feature type="transmembrane region" description="Helical" evidence="1">
    <location>
        <begin position="262"/>
        <end position="290"/>
    </location>
</feature>
<feature type="transmembrane region" description="Helical" evidence="1">
    <location>
        <begin position="237"/>
        <end position="256"/>
    </location>
</feature>
<feature type="transmembrane region" description="Helical" evidence="1">
    <location>
        <begin position="88"/>
        <end position="110"/>
    </location>
</feature>
<dbReference type="InterPro" id="IPR037185">
    <property type="entry name" value="EmrE-like"/>
</dbReference>
<sequence length="292" mass="32205">MNKPRLALLIGIICISIFPILVKLNYTPGLISAFYRMLIAAVLVVPYALITRQLKWYSPKTMLLMVVCGILFGSDVAVWNIAIQQSTATQASLLTNLAPVWVGVGSYLFLTNKPTRNFWIGTVFALLGMVILVGIDVFINFSFDNAFIFGVLSGMFYAMYILVSKRVLNEVEVMPFMCYSLLTSSLFLGIVNFVAGSSFGGFSDRGWFVLVVQGVVCQLLAWTLLSFATKNMRATRVSLSLLSQAVLAAFLAWLFLGEEITIQMIGGGFVILFGIAITFVDTPISIVNFFKK</sequence>
<feature type="transmembrane region" description="Helical" evidence="1">
    <location>
        <begin position="145"/>
        <end position="164"/>
    </location>
</feature>
<dbReference type="Pfam" id="PF00892">
    <property type="entry name" value="EamA"/>
    <property type="match status" value="2"/>
</dbReference>
<dbReference type="PANTHER" id="PTHR22911:SF76">
    <property type="entry name" value="EAMA DOMAIN-CONTAINING PROTEIN"/>
    <property type="match status" value="1"/>
</dbReference>
<evidence type="ECO:0000259" key="2">
    <source>
        <dbReference type="Pfam" id="PF00892"/>
    </source>
</evidence>
<feature type="transmembrane region" description="Helical" evidence="1">
    <location>
        <begin position="33"/>
        <end position="50"/>
    </location>
</feature>
<dbReference type="GO" id="GO:0016020">
    <property type="term" value="C:membrane"/>
    <property type="evidence" value="ECO:0007669"/>
    <property type="project" value="InterPro"/>
</dbReference>
<feature type="transmembrane region" description="Helical" evidence="1">
    <location>
        <begin position="7"/>
        <end position="27"/>
    </location>
</feature>
<feature type="transmembrane region" description="Helical" evidence="1">
    <location>
        <begin position="117"/>
        <end position="139"/>
    </location>
</feature>